<dbReference type="PANTHER" id="PTHR10361">
    <property type="entry name" value="SODIUM-BILE ACID COTRANSPORTER"/>
    <property type="match status" value="1"/>
</dbReference>
<dbReference type="EMBL" id="CP116942">
    <property type="protein sequence ID" value="WCO68893.1"/>
    <property type="molecule type" value="Genomic_DNA"/>
</dbReference>
<feature type="transmembrane region" description="Helical" evidence="5">
    <location>
        <begin position="42"/>
        <end position="65"/>
    </location>
</feature>
<organism evidence="6 7">
    <name type="scientific">Iamia majanohamensis</name>
    <dbReference type="NCBI Taxonomy" id="467976"/>
    <lineage>
        <taxon>Bacteria</taxon>
        <taxon>Bacillati</taxon>
        <taxon>Actinomycetota</taxon>
        <taxon>Acidimicrobiia</taxon>
        <taxon>Acidimicrobiales</taxon>
        <taxon>Iamiaceae</taxon>
        <taxon>Iamia</taxon>
    </lineage>
</organism>
<evidence type="ECO:0000256" key="2">
    <source>
        <dbReference type="ARBA" id="ARBA00022692"/>
    </source>
</evidence>
<evidence type="ECO:0000256" key="3">
    <source>
        <dbReference type="ARBA" id="ARBA00022989"/>
    </source>
</evidence>
<keyword evidence="2 5" id="KW-0812">Transmembrane</keyword>
<dbReference type="Gene3D" id="1.20.1530.20">
    <property type="match status" value="1"/>
</dbReference>
<keyword evidence="4 5" id="KW-0472">Membrane</keyword>
<feature type="transmembrane region" description="Helical" evidence="5">
    <location>
        <begin position="71"/>
        <end position="93"/>
    </location>
</feature>
<dbReference type="InterPro" id="IPR002657">
    <property type="entry name" value="BilAc:Na_symport/Acr3"/>
</dbReference>
<dbReference type="InterPro" id="IPR004710">
    <property type="entry name" value="Bilac:Na_transpt"/>
</dbReference>
<evidence type="ECO:0000313" key="7">
    <source>
        <dbReference type="Proteomes" id="UP001216390"/>
    </source>
</evidence>
<feature type="transmembrane region" description="Helical" evidence="5">
    <location>
        <begin position="203"/>
        <end position="224"/>
    </location>
</feature>
<keyword evidence="3 5" id="KW-1133">Transmembrane helix</keyword>
<comment type="subcellular location">
    <subcellularLocation>
        <location evidence="1">Membrane</location>
        <topology evidence="1">Multi-pass membrane protein</topology>
    </subcellularLocation>
</comment>
<dbReference type="KEGG" id="ima:PO878_09170"/>
<name>A0AAE9YCX7_9ACTN</name>
<evidence type="ECO:0000256" key="4">
    <source>
        <dbReference type="ARBA" id="ARBA00023136"/>
    </source>
</evidence>
<sequence>MGELYLDWEYRVTSVQLVVAMLAMGATLHVRDFLAVVRLPRSFLTGLGVQILAVPAVAYVLLRLVDLDPGVAVGVAILASVPGGTVSNVFTYAGRGDVPLSIAITAVTTLACIVTVPVVLDALVGPFVPPDFALPRGRIALEIVATLLVPLGAGMVLLRHRPGWAAAVSTWGLRVTAVLIGVIVAGSAAAGRLDAQAMGLRNLGVVAGFALVLCALGVGAAVLTRRPRPDVTAIAVEVTVRNTNLALLIRASIFPASAGAVGAPLADLALFTILAFAGASFVLVAPLIVTGRRRLAPAASGEVGGPAPAPEALP</sequence>
<dbReference type="RefSeq" id="WP_272738407.1">
    <property type="nucleotide sequence ID" value="NZ_CP116942.1"/>
</dbReference>
<proteinExistence type="predicted"/>
<feature type="transmembrane region" description="Helical" evidence="5">
    <location>
        <begin position="269"/>
        <end position="289"/>
    </location>
</feature>
<keyword evidence="7" id="KW-1185">Reference proteome</keyword>
<evidence type="ECO:0000256" key="1">
    <source>
        <dbReference type="ARBA" id="ARBA00004141"/>
    </source>
</evidence>
<evidence type="ECO:0000256" key="5">
    <source>
        <dbReference type="SAM" id="Phobius"/>
    </source>
</evidence>
<dbReference type="AlphaFoldDB" id="A0AAE9YCX7"/>
<dbReference type="PANTHER" id="PTHR10361:SF28">
    <property type="entry name" value="P3 PROTEIN-RELATED"/>
    <property type="match status" value="1"/>
</dbReference>
<accession>A0AAE9YCX7</accession>
<feature type="transmembrane region" description="Helical" evidence="5">
    <location>
        <begin position="171"/>
        <end position="191"/>
    </location>
</feature>
<dbReference type="Proteomes" id="UP001216390">
    <property type="component" value="Chromosome"/>
</dbReference>
<feature type="transmembrane region" description="Helical" evidence="5">
    <location>
        <begin position="245"/>
        <end position="263"/>
    </location>
</feature>
<feature type="transmembrane region" description="Helical" evidence="5">
    <location>
        <begin position="12"/>
        <end position="30"/>
    </location>
</feature>
<feature type="transmembrane region" description="Helical" evidence="5">
    <location>
        <begin position="139"/>
        <end position="159"/>
    </location>
</feature>
<dbReference type="Pfam" id="PF01758">
    <property type="entry name" value="SBF"/>
    <property type="match status" value="1"/>
</dbReference>
<feature type="transmembrane region" description="Helical" evidence="5">
    <location>
        <begin position="100"/>
        <end position="119"/>
    </location>
</feature>
<gene>
    <name evidence="6" type="ORF">PO878_09170</name>
</gene>
<dbReference type="InterPro" id="IPR038770">
    <property type="entry name" value="Na+/solute_symporter_sf"/>
</dbReference>
<protein>
    <submittedName>
        <fullName evidence="6">Bile acid:sodium symporter</fullName>
    </submittedName>
</protein>
<evidence type="ECO:0000313" key="6">
    <source>
        <dbReference type="EMBL" id="WCO68893.1"/>
    </source>
</evidence>
<reference evidence="6" key="1">
    <citation type="submission" date="2023-01" db="EMBL/GenBank/DDBJ databases">
        <title>The diversity of Class Acidimicrobiia in South China Sea sediment environments and the proposal of Iamia marina sp. nov., a novel species of the genus Iamia.</title>
        <authorList>
            <person name="He Y."/>
            <person name="Tian X."/>
        </authorList>
    </citation>
    <scope>NUCLEOTIDE SEQUENCE</scope>
    <source>
        <strain evidence="6">DSM 19957</strain>
    </source>
</reference>
<dbReference type="GO" id="GO:0016020">
    <property type="term" value="C:membrane"/>
    <property type="evidence" value="ECO:0007669"/>
    <property type="project" value="UniProtKB-SubCell"/>
</dbReference>